<evidence type="ECO:0000256" key="2">
    <source>
        <dbReference type="SAM" id="Phobius"/>
    </source>
</evidence>
<feature type="transmembrane region" description="Helical" evidence="2">
    <location>
        <begin position="174"/>
        <end position="196"/>
    </location>
</feature>
<feature type="transmembrane region" description="Helical" evidence="2">
    <location>
        <begin position="52"/>
        <end position="73"/>
    </location>
</feature>
<dbReference type="Proteomes" id="UP000247476">
    <property type="component" value="Unassembled WGS sequence"/>
</dbReference>
<feature type="transmembrane region" description="Helical" evidence="2">
    <location>
        <begin position="85"/>
        <end position="104"/>
    </location>
</feature>
<accession>A0A2V5KAB8</accession>
<comment type="subcellular location">
    <subcellularLocation>
        <location evidence="1">Cell membrane</location>
        <topology evidence="1">Multi-pass membrane protein</topology>
    </subcellularLocation>
</comment>
<feature type="transmembrane region" description="Helical" evidence="2">
    <location>
        <begin position="288"/>
        <end position="307"/>
    </location>
</feature>
<gene>
    <name evidence="3" type="ORF">DLM86_05255</name>
</gene>
<keyword evidence="2" id="KW-0472">Membrane</keyword>
<feature type="transmembrane region" description="Helical" evidence="2">
    <location>
        <begin position="258"/>
        <end position="276"/>
    </location>
</feature>
<dbReference type="AlphaFoldDB" id="A0A2V5KAB8"/>
<keyword evidence="4" id="KW-1185">Reference proteome</keyword>
<dbReference type="InterPro" id="IPR011701">
    <property type="entry name" value="MFS"/>
</dbReference>
<feature type="transmembrane region" description="Helical" evidence="2">
    <location>
        <begin position="145"/>
        <end position="168"/>
    </location>
</feature>
<dbReference type="SUPFAM" id="SSF103473">
    <property type="entry name" value="MFS general substrate transporter"/>
    <property type="match status" value="1"/>
</dbReference>
<dbReference type="Pfam" id="PF07690">
    <property type="entry name" value="MFS_1"/>
    <property type="match status" value="1"/>
</dbReference>
<name>A0A2V5KAB8_9BACL</name>
<dbReference type="GO" id="GO:0005886">
    <property type="term" value="C:plasma membrane"/>
    <property type="evidence" value="ECO:0007669"/>
    <property type="project" value="UniProtKB-SubCell"/>
</dbReference>
<organism evidence="3 4">
    <name type="scientific">Paenibacillus flagellatus</name>
    <dbReference type="NCBI Taxonomy" id="2211139"/>
    <lineage>
        <taxon>Bacteria</taxon>
        <taxon>Bacillati</taxon>
        <taxon>Bacillota</taxon>
        <taxon>Bacilli</taxon>
        <taxon>Bacillales</taxon>
        <taxon>Paenibacillaceae</taxon>
        <taxon>Paenibacillus</taxon>
    </lineage>
</organism>
<feature type="transmembrane region" description="Helical" evidence="2">
    <location>
        <begin position="227"/>
        <end position="252"/>
    </location>
</feature>
<evidence type="ECO:0000313" key="4">
    <source>
        <dbReference type="Proteomes" id="UP000247476"/>
    </source>
</evidence>
<evidence type="ECO:0000313" key="3">
    <source>
        <dbReference type="EMBL" id="PYI56388.1"/>
    </source>
</evidence>
<protein>
    <submittedName>
        <fullName evidence="3">MFS transporter</fullName>
    </submittedName>
</protein>
<keyword evidence="2" id="KW-1133">Transmembrane helix</keyword>
<reference evidence="3 4" key="1">
    <citation type="submission" date="2018-05" db="EMBL/GenBank/DDBJ databases">
        <title>Paenibacillus flagellatus sp. nov., isolated from selenium mineral soil.</title>
        <authorList>
            <person name="Dai X."/>
        </authorList>
    </citation>
    <scope>NUCLEOTIDE SEQUENCE [LARGE SCALE GENOMIC DNA]</scope>
    <source>
        <strain evidence="3 4">DXL2</strain>
    </source>
</reference>
<dbReference type="PANTHER" id="PTHR23526:SF2">
    <property type="entry name" value="MAJOR FACILITATOR SUPERFAMILY (MFS) PROFILE DOMAIN-CONTAINING PROTEIN"/>
    <property type="match status" value="1"/>
</dbReference>
<comment type="caution">
    <text evidence="3">The sequence shown here is derived from an EMBL/GenBank/DDBJ whole genome shotgun (WGS) entry which is preliminary data.</text>
</comment>
<dbReference type="GO" id="GO:0022857">
    <property type="term" value="F:transmembrane transporter activity"/>
    <property type="evidence" value="ECO:0007669"/>
    <property type="project" value="InterPro"/>
</dbReference>
<evidence type="ECO:0000256" key="1">
    <source>
        <dbReference type="ARBA" id="ARBA00004651"/>
    </source>
</evidence>
<proteinExistence type="predicted"/>
<dbReference type="OrthoDB" id="2767994at2"/>
<dbReference type="EMBL" id="QJVJ01000002">
    <property type="protein sequence ID" value="PYI56388.1"/>
    <property type="molecule type" value="Genomic_DNA"/>
</dbReference>
<keyword evidence="2" id="KW-0812">Transmembrane</keyword>
<sequence>MGLWHRRSYVPEEKRLSREAVVTLVMQGLFLFGSTMSGTFMNLYLWRLTNSLWISGLFNIVTYAFTAVGFVVGGKLAKRKGLLTVYRLGIAFIALYYLVVVLTRESVAPYYALFGACLGFAGGLYWIGYWSITYVVSHDGNRLRFIGLASLTSTIATLAAPLTSAAIFGVADGLAGYAIVFGAAFVVFVLAALTSTRIRLAPVRRKTYYLRHMIPLMRTNADWRKAVLGNTLLGFKQGALLFLPTLLVYQVMQEENKVGYFNAALSLLSIAASYLFSRYATERGARTYLLVTVTLYVAAAGSLVFGVTLSSVVAFMLVHTVCNPVKAGAFDGYYYRLIGSMPLKGELRVETMVIREACWNTGRIAFVLLLVVFVNDLRAAGLAWFVLLTMASQYALVALLDKPKR</sequence>
<dbReference type="PANTHER" id="PTHR23526">
    <property type="entry name" value="INTEGRAL MEMBRANE TRANSPORT PROTEIN-RELATED"/>
    <property type="match status" value="1"/>
</dbReference>
<dbReference type="Gene3D" id="1.20.1250.20">
    <property type="entry name" value="MFS general substrate transporter like domains"/>
    <property type="match status" value="1"/>
</dbReference>
<dbReference type="InterPro" id="IPR052528">
    <property type="entry name" value="Sugar_transport-like"/>
</dbReference>
<feature type="transmembrane region" description="Helical" evidence="2">
    <location>
        <begin position="110"/>
        <end position="133"/>
    </location>
</feature>
<feature type="transmembrane region" description="Helical" evidence="2">
    <location>
        <begin position="381"/>
        <end position="400"/>
    </location>
</feature>
<dbReference type="InterPro" id="IPR036259">
    <property type="entry name" value="MFS_trans_sf"/>
</dbReference>
<dbReference type="RefSeq" id="WP_110838915.1">
    <property type="nucleotide sequence ID" value="NZ_QJVJ01000002.1"/>
</dbReference>
<feature type="transmembrane region" description="Helical" evidence="2">
    <location>
        <begin position="21"/>
        <end position="46"/>
    </location>
</feature>